<dbReference type="EMBL" id="LR798237">
    <property type="protein sequence ID" value="CAB5212551.1"/>
    <property type="molecule type" value="Genomic_DNA"/>
</dbReference>
<evidence type="ECO:0000313" key="1">
    <source>
        <dbReference type="EMBL" id="CAB5212551.1"/>
    </source>
</evidence>
<name>A0A6J7WEY1_9CAUD</name>
<sequence>MKEKKDYLKLVLNEDFDINLLLQAYIQINHNEKTYINYMLCAFQYVESFGVPKNSGWVSLIENEIKSSKSIIKK</sequence>
<proteinExistence type="predicted"/>
<protein>
    <submittedName>
        <fullName evidence="1">Uncharacterized protein</fullName>
    </submittedName>
</protein>
<reference evidence="1" key="1">
    <citation type="submission" date="2020-05" db="EMBL/GenBank/DDBJ databases">
        <authorList>
            <person name="Chiriac C."/>
            <person name="Salcher M."/>
            <person name="Ghai R."/>
            <person name="Kavagutti S V."/>
        </authorList>
    </citation>
    <scope>NUCLEOTIDE SEQUENCE</scope>
</reference>
<organism evidence="1">
    <name type="scientific">uncultured Caudovirales phage</name>
    <dbReference type="NCBI Taxonomy" id="2100421"/>
    <lineage>
        <taxon>Viruses</taxon>
        <taxon>Duplodnaviria</taxon>
        <taxon>Heunggongvirae</taxon>
        <taxon>Uroviricota</taxon>
        <taxon>Caudoviricetes</taxon>
        <taxon>Peduoviridae</taxon>
        <taxon>Maltschvirus</taxon>
        <taxon>Maltschvirus maltsch</taxon>
    </lineage>
</organism>
<accession>A0A6J7WEY1</accession>
<gene>
    <name evidence="1" type="ORF">UFOVP187_29</name>
</gene>